<dbReference type="InterPro" id="IPR032093">
    <property type="entry name" value="PhoD_N"/>
</dbReference>
<protein>
    <recommendedName>
        <fullName evidence="7">Alkaline phosphatase</fullName>
    </recommendedName>
</protein>
<dbReference type="InterPro" id="IPR018946">
    <property type="entry name" value="PhoD-like_MPP"/>
</dbReference>
<evidence type="ECO:0000256" key="1">
    <source>
        <dbReference type="ARBA" id="ARBA00022729"/>
    </source>
</evidence>
<dbReference type="Gene3D" id="2.60.40.380">
    <property type="entry name" value="Purple acid phosphatase-like, N-terminal"/>
    <property type="match status" value="1"/>
</dbReference>
<dbReference type="InterPro" id="IPR008963">
    <property type="entry name" value="Purple_acid_Pase-like_N"/>
</dbReference>
<dbReference type="RefSeq" id="WP_068222536.1">
    <property type="nucleotide sequence ID" value="NZ_CP139724.1"/>
</dbReference>
<reference evidence="5 6" key="1">
    <citation type="submission" date="2016-01" db="EMBL/GenBank/DDBJ databases">
        <title>Genome sequencing of Roseivirga spongicola UST030701-084.</title>
        <authorList>
            <person name="Selvaratnam C."/>
            <person name="Thevarajoo S."/>
            <person name="Goh K.M."/>
            <person name="Ee R."/>
            <person name="Chan K.-G."/>
            <person name="Chong C.S."/>
        </authorList>
    </citation>
    <scope>NUCLEOTIDE SEQUENCE [LARGE SCALE GENOMIC DNA]</scope>
    <source>
        <strain evidence="5 6">UST030701-084</strain>
    </source>
</reference>
<dbReference type="CDD" id="cd07389">
    <property type="entry name" value="MPP_PhoD"/>
    <property type="match status" value="1"/>
</dbReference>
<evidence type="ECO:0008006" key="7">
    <source>
        <dbReference type="Google" id="ProtNLM"/>
    </source>
</evidence>
<dbReference type="InterPro" id="IPR029052">
    <property type="entry name" value="Metallo-depent_PP-like"/>
</dbReference>
<dbReference type="Pfam" id="PF09423">
    <property type="entry name" value="PhoD"/>
    <property type="match status" value="1"/>
</dbReference>
<evidence type="ECO:0000259" key="3">
    <source>
        <dbReference type="Pfam" id="PF09423"/>
    </source>
</evidence>
<keyword evidence="1 2" id="KW-0732">Signal</keyword>
<dbReference type="SUPFAM" id="SSF49363">
    <property type="entry name" value="Purple acid phosphatase, N-terminal domain"/>
    <property type="match status" value="1"/>
</dbReference>
<dbReference type="OrthoDB" id="9763616at2"/>
<dbReference type="STRING" id="333140.AWW68_13800"/>
<proteinExistence type="predicted"/>
<name>A0A150X4R3_9BACT</name>
<feature type="domain" description="Phospholipase D N-terminal" evidence="4">
    <location>
        <begin position="43"/>
        <end position="132"/>
    </location>
</feature>
<dbReference type="GO" id="GO:0003993">
    <property type="term" value="F:acid phosphatase activity"/>
    <property type="evidence" value="ECO:0007669"/>
    <property type="project" value="InterPro"/>
</dbReference>
<dbReference type="SUPFAM" id="SSF56300">
    <property type="entry name" value="Metallo-dependent phosphatases"/>
    <property type="match status" value="1"/>
</dbReference>
<dbReference type="Proteomes" id="UP000075606">
    <property type="component" value="Unassembled WGS sequence"/>
</dbReference>
<comment type="caution">
    <text evidence="5">The sequence shown here is derived from an EMBL/GenBank/DDBJ whole genome shotgun (WGS) entry which is preliminary data.</text>
</comment>
<organism evidence="5 6">
    <name type="scientific">Roseivirga spongicola</name>
    <dbReference type="NCBI Taxonomy" id="333140"/>
    <lineage>
        <taxon>Bacteria</taxon>
        <taxon>Pseudomonadati</taxon>
        <taxon>Bacteroidota</taxon>
        <taxon>Cytophagia</taxon>
        <taxon>Cytophagales</taxon>
        <taxon>Roseivirgaceae</taxon>
        <taxon>Roseivirga</taxon>
    </lineage>
</organism>
<gene>
    <name evidence="5" type="ORF">AWW68_13800</name>
</gene>
<feature type="signal peptide" evidence="2">
    <location>
        <begin position="1"/>
        <end position="19"/>
    </location>
</feature>
<dbReference type="InterPro" id="IPR052900">
    <property type="entry name" value="Phospholipid_Metab_Enz"/>
</dbReference>
<evidence type="ECO:0000313" key="6">
    <source>
        <dbReference type="Proteomes" id="UP000075606"/>
    </source>
</evidence>
<dbReference type="PANTHER" id="PTHR43606:SF2">
    <property type="entry name" value="ALKALINE PHOSPHATASE FAMILY PROTEIN (AFU_ORTHOLOGUE AFUA_5G03860)"/>
    <property type="match status" value="1"/>
</dbReference>
<evidence type="ECO:0000256" key="2">
    <source>
        <dbReference type="SAM" id="SignalP"/>
    </source>
</evidence>
<accession>A0A150X4R3</accession>
<dbReference type="PANTHER" id="PTHR43606">
    <property type="entry name" value="PHOSPHATASE, PUTATIVE (AFU_ORTHOLOGUE AFUA_6G08710)-RELATED"/>
    <property type="match status" value="1"/>
</dbReference>
<dbReference type="GO" id="GO:0046872">
    <property type="term" value="F:metal ion binding"/>
    <property type="evidence" value="ECO:0007669"/>
    <property type="project" value="InterPro"/>
</dbReference>
<dbReference type="InterPro" id="IPR038607">
    <property type="entry name" value="PhoD-like_sf"/>
</dbReference>
<evidence type="ECO:0000259" key="4">
    <source>
        <dbReference type="Pfam" id="PF16655"/>
    </source>
</evidence>
<evidence type="ECO:0000313" key="5">
    <source>
        <dbReference type="EMBL" id="KYG73749.1"/>
    </source>
</evidence>
<dbReference type="Gene3D" id="3.60.21.70">
    <property type="entry name" value="PhoD-like phosphatase"/>
    <property type="match status" value="1"/>
</dbReference>
<keyword evidence="6" id="KW-1185">Reference proteome</keyword>
<dbReference type="AlphaFoldDB" id="A0A150X4R3"/>
<dbReference type="Pfam" id="PF16655">
    <property type="entry name" value="PhoD_N"/>
    <property type="match status" value="1"/>
</dbReference>
<dbReference type="EMBL" id="LRPC01000028">
    <property type="protein sequence ID" value="KYG73749.1"/>
    <property type="molecule type" value="Genomic_DNA"/>
</dbReference>
<sequence length="515" mass="58808">MKKINLLLLLVFVFFACQKQESHSPVADPLSNYYEASLKPFYHGVASGDPLQNAVIIWTKVTPEDSLPELTVQWEISENENFNEPTQTGEVITNPDKGYTVKVDVNGLEPNTKYFYRFNYEGANSLIGETQTAPSESNEALRLAIVSCSNYEFGPFNGYGALAERNDIDVVLHLGDYIYEYGEKGYGDTTTGRFHMPPHEIITLEDYRTRYAQYRLDKDLREVHQRIPFITIWDDHEIANDSYVDGAQNHQENEGDYNDRKAAARKAYYEWLPIRESKELYRSFSYGDMADLIMLDERLAGRVAPVKSADDPNIASEERLMLGTEQLSWFKNELSESDAQWKIIGNQVIFSYLNWGFPTFQLNLDSWDGYPYERTEIIDHIRNEQVENVVFVTGDTHSSWALEVTEDAFSDYKTNGAVAVEFGTTSINSGNTNDRAGTTDETVMEHEQNITGSPLNPQLKYANLRDHGYLELILSNDQAEAIWHYTPDKRVASREMVIGKKLITKSGSNKIEEQQ</sequence>
<dbReference type="PROSITE" id="PS51257">
    <property type="entry name" value="PROKAR_LIPOPROTEIN"/>
    <property type="match status" value="1"/>
</dbReference>
<feature type="chain" id="PRO_5007574186" description="Alkaline phosphatase" evidence="2">
    <location>
        <begin position="20"/>
        <end position="515"/>
    </location>
</feature>
<feature type="domain" description="PhoD-like phosphatase metallophosphatase" evidence="3">
    <location>
        <begin position="143"/>
        <end position="481"/>
    </location>
</feature>